<gene>
    <name evidence="12" type="ORF">SAMN05216452_0516</name>
</gene>
<dbReference type="RefSeq" id="WP_090326482.1">
    <property type="nucleotide sequence ID" value="NZ_FNSL01000001.1"/>
</dbReference>
<evidence type="ECO:0000256" key="6">
    <source>
        <dbReference type="ARBA" id="ARBA00022723"/>
    </source>
</evidence>
<keyword evidence="5" id="KW-0808">Transferase</keyword>
<dbReference type="InterPro" id="IPR015424">
    <property type="entry name" value="PyrdxlP-dep_Trfase"/>
</dbReference>
<comment type="cofactor">
    <cofactor evidence="1">
        <name>pyridoxal 5'-phosphate</name>
        <dbReference type="ChEBI" id="CHEBI:597326"/>
    </cofactor>
</comment>
<dbReference type="SUPFAM" id="SSF53383">
    <property type="entry name" value="PLP-dependent transferases"/>
    <property type="match status" value="1"/>
</dbReference>
<dbReference type="InterPro" id="IPR000192">
    <property type="entry name" value="Aminotrans_V_dom"/>
</dbReference>
<dbReference type="Gene3D" id="3.40.640.10">
    <property type="entry name" value="Type I PLP-dependent aspartate aminotransferase-like (Major domain)"/>
    <property type="match status" value="1"/>
</dbReference>
<keyword evidence="7" id="KW-0663">Pyridoxal phosphate</keyword>
<comment type="similarity">
    <text evidence="3">Belongs to the class-V pyridoxal-phosphate-dependent aminotransferase family. NifS/IscS subfamily.</text>
</comment>
<evidence type="ECO:0000256" key="10">
    <source>
        <dbReference type="ARBA" id="ARBA00050776"/>
    </source>
</evidence>
<evidence type="ECO:0000256" key="1">
    <source>
        <dbReference type="ARBA" id="ARBA00001933"/>
    </source>
</evidence>
<evidence type="ECO:0000256" key="5">
    <source>
        <dbReference type="ARBA" id="ARBA00022679"/>
    </source>
</evidence>
<evidence type="ECO:0000256" key="7">
    <source>
        <dbReference type="ARBA" id="ARBA00022898"/>
    </source>
</evidence>
<sequence length="391" mass="40494">MSATRAYLDFNASAPLLERARVAMLDALSMPANPSSVHTEGREARRVLEDARRHVARLAGARPEHVIFTSGATEAAAMLLTPRWKMGRSPLGFSALYVSASDHPCVLKGGRFSPSQIKTIPVRPDGLVDLVELEALLAAHDNNAGLPLVAVHVVNNETGIVQPVEDIGRLAKAHGATTVFDAVQAAGRIPVDISSGYADYIILSSHKIGGPKGAGAVVGSADLMMPEPLIHGGGQEKGHRGGTENLAAIAGFGAAAAEAFEGLGRIAALSTMRDRFEAAILKHVPDAVIHGRDVQRVANTSFFSIPGMKAETAQIAFDLGGVALSAGSACSSGRVGPSHVLQAMGQGDEASALRVSIGHATTEQDLVLFDVALAGIAKRRKNAAGTGIQAA</sequence>
<evidence type="ECO:0000256" key="9">
    <source>
        <dbReference type="ARBA" id="ARBA00023014"/>
    </source>
</evidence>
<protein>
    <recommendedName>
        <fullName evidence="4">Cysteine desulfurase</fullName>
    </recommendedName>
</protein>
<organism evidence="12 13">
    <name type="scientific">Nitratireductor aquibiodomus</name>
    <dbReference type="NCBI Taxonomy" id="204799"/>
    <lineage>
        <taxon>Bacteria</taxon>
        <taxon>Pseudomonadati</taxon>
        <taxon>Pseudomonadota</taxon>
        <taxon>Alphaproteobacteria</taxon>
        <taxon>Hyphomicrobiales</taxon>
        <taxon>Phyllobacteriaceae</taxon>
        <taxon>Nitratireductor</taxon>
    </lineage>
</organism>
<keyword evidence="8" id="KW-0408">Iron</keyword>
<feature type="domain" description="Aminotransferase class V" evidence="11">
    <location>
        <begin position="7"/>
        <end position="366"/>
    </location>
</feature>
<keyword evidence="13" id="KW-1185">Reference proteome</keyword>
<accession>A0A1H4IV63</accession>
<reference evidence="13" key="1">
    <citation type="submission" date="2016-10" db="EMBL/GenBank/DDBJ databases">
        <authorList>
            <person name="Varghese N."/>
            <person name="Submissions S."/>
        </authorList>
    </citation>
    <scope>NUCLEOTIDE SEQUENCE [LARGE SCALE GENOMIC DNA]</scope>
    <source>
        <strain evidence="13">ES.061</strain>
    </source>
</reference>
<dbReference type="PANTHER" id="PTHR11601">
    <property type="entry name" value="CYSTEINE DESULFURYLASE FAMILY MEMBER"/>
    <property type="match status" value="1"/>
</dbReference>
<keyword evidence="6" id="KW-0479">Metal-binding</keyword>
<comment type="function">
    <text evidence="2">Catalyzes the removal of elemental sulfur atoms from cysteine to produce alanine. Seems to participate in the biosynthesis of the nitrogenase metalloclusters by providing the inorganic sulfur required for the Fe-S core formation.</text>
</comment>
<dbReference type="Pfam" id="PF00266">
    <property type="entry name" value="Aminotran_5"/>
    <property type="match status" value="1"/>
</dbReference>
<dbReference type="Proteomes" id="UP000199064">
    <property type="component" value="Unassembled WGS sequence"/>
</dbReference>
<dbReference type="PIRSF" id="PIRSF005572">
    <property type="entry name" value="NifS"/>
    <property type="match status" value="1"/>
</dbReference>
<evidence type="ECO:0000256" key="4">
    <source>
        <dbReference type="ARBA" id="ARBA00013558"/>
    </source>
</evidence>
<dbReference type="GO" id="GO:0046872">
    <property type="term" value="F:metal ion binding"/>
    <property type="evidence" value="ECO:0007669"/>
    <property type="project" value="UniProtKB-KW"/>
</dbReference>
<proteinExistence type="inferred from homology"/>
<dbReference type="PANTHER" id="PTHR11601:SF34">
    <property type="entry name" value="CYSTEINE DESULFURASE"/>
    <property type="match status" value="1"/>
</dbReference>
<dbReference type="AlphaFoldDB" id="A0A1H4IV63"/>
<dbReference type="InterPro" id="IPR015421">
    <property type="entry name" value="PyrdxlP-dep_Trfase_major"/>
</dbReference>
<evidence type="ECO:0000256" key="2">
    <source>
        <dbReference type="ARBA" id="ARBA00003120"/>
    </source>
</evidence>
<dbReference type="InterPro" id="IPR016454">
    <property type="entry name" value="Cysteine_dSase"/>
</dbReference>
<name>A0A1H4IV63_9HYPH</name>
<comment type="catalytic activity">
    <reaction evidence="10">
        <text>(sulfur carrier)-H + L-cysteine = (sulfur carrier)-SH + L-alanine</text>
        <dbReference type="Rhea" id="RHEA:43892"/>
        <dbReference type="Rhea" id="RHEA-COMP:14737"/>
        <dbReference type="Rhea" id="RHEA-COMP:14739"/>
        <dbReference type="ChEBI" id="CHEBI:29917"/>
        <dbReference type="ChEBI" id="CHEBI:35235"/>
        <dbReference type="ChEBI" id="CHEBI:57972"/>
        <dbReference type="ChEBI" id="CHEBI:64428"/>
        <dbReference type="EC" id="2.8.1.7"/>
    </reaction>
</comment>
<evidence type="ECO:0000256" key="3">
    <source>
        <dbReference type="ARBA" id="ARBA00006490"/>
    </source>
</evidence>
<dbReference type="EMBL" id="FNSL01000001">
    <property type="protein sequence ID" value="SEB37112.1"/>
    <property type="molecule type" value="Genomic_DNA"/>
</dbReference>
<dbReference type="GO" id="GO:0051536">
    <property type="term" value="F:iron-sulfur cluster binding"/>
    <property type="evidence" value="ECO:0007669"/>
    <property type="project" value="UniProtKB-KW"/>
</dbReference>
<dbReference type="GO" id="GO:0031071">
    <property type="term" value="F:cysteine desulfurase activity"/>
    <property type="evidence" value="ECO:0007669"/>
    <property type="project" value="UniProtKB-EC"/>
</dbReference>
<dbReference type="InterPro" id="IPR015422">
    <property type="entry name" value="PyrdxlP-dep_Trfase_small"/>
</dbReference>
<evidence type="ECO:0000313" key="13">
    <source>
        <dbReference type="Proteomes" id="UP000199064"/>
    </source>
</evidence>
<keyword evidence="9" id="KW-0411">Iron-sulfur</keyword>
<evidence type="ECO:0000313" key="12">
    <source>
        <dbReference type="EMBL" id="SEB37112.1"/>
    </source>
</evidence>
<evidence type="ECO:0000259" key="11">
    <source>
        <dbReference type="Pfam" id="PF00266"/>
    </source>
</evidence>
<dbReference type="Gene3D" id="1.10.260.50">
    <property type="match status" value="1"/>
</dbReference>
<dbReference type="Gene3D" id="3.90.1150.10">
    <property type="entry name" value="Aspartate Aminotransferase, domain 1"/>
    <property type="match status" value="1"/>
</dbReference>
<evidence type="ECO:0000256" key="8">
    <source>
        <dbReference type="ARBA" id="ARBA00023004"/>
    </source>
</evidence>